<dbReference type="Proteomes" id="UP001377168">
    <property type="component" value="Unassembled WGS sequence"/>
</dbReference>
<keyword evidence="2" id="KW-1185">Reference proteome</keyword>
<evidence type="ECO:0000313" key="1">
    <source>
        <dbReference type="EMBL" id="MEJ8637183.1"/>
    </source>
</evidence>
<evidence type="ECO:0000313" key="2">
    <source>
        <dbReference type="Proteomes" id="UP001377168"/>
    </source>
</evidence>
<name>A0ACC6Q0U3_9ACTN</name>
<dbReference type="EMBL" id="JBBKAJ010000022">
    <property type="protein sequence ID" value="MEJ8637183.1"/>
    <property type="molecule type" value="Genomic_DNA"/>
</dbReference>
<gene>
    <name evidence="1" type="ORF">WKI67_27840</name>
</gene>
<comment type="caution">
    <text evidence="1">The sequence shown here is derived from an EMBL/GenBank/DDBJ whole genome shotgun (WGS) entry which is preliminary data.</text>
</comment>
<proteinExistence type="predicted"/>
<organism evidence="1 2">
    <name type="scientific">Streptomyces achmelvichensis</name>
    <dbReference type="NCBI Taxonomy" id="3134111"/>
    <lineage>
        <taxon>Bacteria</taxon>
        <taxon>Bacillati</taxon>
        <taxon>Actinomycetota</taxon>
        <taxon>Actinomycetes</taxon>
        <taxon>Kitasatosporales</taxon>
        <taxon>Streptomycetaceae</taxon>
        <taxon>Streptomyces</taxon>
    </lineage>
</organism>
<protein>
    <submittedName>
        <fullName evidence="1">DUF4190 domain-containing protein</fullName>
    </submittedName>
</protein>
<reference evidence="1" key="1">
    <citation type="submission" date="2024-03" db="EMBL/GenBank/DDBJ databases">
        <title>Novel Streptomyces species of biotechnological and ecological value are a feature of Machair soil.</title>
        <authorList>
            <person name="Prole J.R."/>
            <person name="Goodfellow M."/>
            <person name="Allenby N."/>
            <person name="Ward A.C."/>
        </authorList>
    </citation>
    <scope>NUCLEOTIDE SEQUENCE</scope>
    <source>
        <strain evidence="1">MS2.AVA.5</strain>
    </source>
</reference>
<sequence>MDPSQQGGGQPYPPYRAQPPHQQFPGYPVPPAVQPVNGLSIASLVLGLVCCLPPLGMVFGFTALVQIRKKGERGKGMAIAGTSLSAVSTLLLVVVLATGGFGEMWDGVKKGVDQASRQRSTLDLRTGDCFNLPGAAVPEEQETAGVEVVDCDLKHEAEVSGGFEVTGFDDYPGESRLDTLAGKRCQEINDAYALDAWDRPKGMDAYYYLPTDESWRLGDSAVTCSFASVSGAKVTGSLRRDATSLNPHQLAYLKAESAVIARSGSEPEEEFPEDAQGHRDWARQTSATLAAQARALREHAWPAAAATAAERRAGEFDRARAHWDRAARAQEEDSFWDHALQGEDTLVQATEVSVRRALGLKSVPPPDDSGA</sequence>
<accession>A0ACC6Q0U3</accession>